<dbReference type="RefSeq" id="WP_358362680.1">
    <property type="nucleotide sequence ID" value="NZ_JBEZFP010000145.1"/>
</dbReference>
<name>A0ABV3DT33_9ACTN</name>
<dbReference type="Gene3D" id="3.40.50.10490">
    <property type="entry name" value="Glucose-6-phosphate isomerase like protein, domain 1"/>
    <property type="match status" value="1"/>
</dbReference>
<feature type="domain" description="Bifunctional glucose-6-phosphate/mannose-6-phosphate isomerase C-terminal" evidence="3">
    <location>
        <begin position="216"/>
        <end position="369"/>
    </location>
</feature>
<accession>A0ABV3DT33</accession>
<protein>
    <submittedName>
        <fullName evidence="4">SIS domain-containing protein</fullName>
    </submittedName>
</protein>
<dbReference type="SUPFAM" id="SSF53697">
    <property type="entry name" value="SIS domain"/>
    <property type="match status" value="1"/>
</dbReference>
<evidence type="ECO:0000256" key="1">
    <source>
        <dbReference type="ARBA" id="ARBA00010523"/>
    </source>
</evidence>
<evidence type="ECO:0000313" key="4">
    <source>
        <dbReference type="EMBL" id="MEU8138910.1"/>
    </source>
</evidence>
<keyword evidence="2" id="KW-0413">Isomerase</keyword>
<dbReference type="Pfam" id="PF10432">
    <property type="entry name" value="bact-PGI_C"/>
    <property type="match status" value="1"/>
</dbReference>
<gene>
    <name evidence="4" type="ORF">AB0C36_36090</name>
</gene>
<dbReference type="EMBL" id="JBEZFP010000145">
    <property type="protein sequence ID" value="MEU8138910.1"/>
    <property type="molecule type" value="Genomic_DNA"/>
</dbReference>
<comment type="caution">
    <text evidence="4">The sequence shown here is derived from an EMBL/GenBank/DDBJ whole genome shotgun (WGS) entry which is preliminary data.</text>
</comment>
<dbReference type="InterPro" id="IPR019490">
    <property type="entry name" value="Glu6P/Mann6P_isomerase_C"/>
</dbReference>
<evidence type="ECO:0000313" key="5">
    <source>
        <dbReference type="Proteomes" id="UP001551482"/>
    </source>
</evidence>
<sequence>MIPVDEALLDDADGLGRADTGQSLLTLAGAGAQVRRASWAVAESGLRAGGGDRPRTIAVAVPPNCGPAVAALIALTGSTAAVPVVAVTGGILPGWLGPLDLLVLGGPTGGERDLLALAEQAYRRGCGIAAVAPEGSAVDAAAEQSRGLRLRVFAPAVGGPDKVAARDAFWPLLSGLLAICQSFGVGTYGPGEAFDALADRLDAVGLRCRPTAGTYENPAKALALDLAGTIPVVWGTGPVAGVAAGRVAASLTSVAGLPALSGTLPEAAAGSGNLFDGSLGRASGDSDDFFRDRIEEPEPLRLRPVLLVDADTAPVRRQVEAVRRITGELGLPFNEITAEGPNALAQFGEFVALGDFAATYLALTTGHDTGSEGCFDVFAPGDGDGTR</sequence>
<dbReference type="InterPro" id="IPR046348">
    <property type="entry name" value="SIS_dom_sf"/>
</dbReference>
<evidence type="ECO:0000259" key="3">
    <source>
        <dbReference type="Pfam" id="PF10432"/>
    </source>
</evidence>
<keyword evidence="5" id="KW-1185">Reference proteome</keyword>
<evidence type="ECO:0000256" key="2">
    <source>
        <dbReference type="ARBA" id="ARBA00023235"/>
    </source>
</evidence>
<comment type="similarity">
    <text evidence="1">Belongs to the PGI/PMI family.</text>
</comment>
<dbReference type="Proteomes" id="UP001551482">
    <property type="component" value="Unassembled WGS sequence"/>
</dbReference>
<organism evidence="4 5">
    <name type="scientific">Streptodolium elevatio</name>
    <dbReference type="NCBI Taxonomy" id="3157996"/>
    <lineage>
        <taxon>Bacteria</taxon>
        <taxon>Bacillati</taxon>
        <taxon>Actinomycetota</taxon>
        <taxon>Actinomycetes</taxon>
        <taxon>Kitasatosporales</taxon>
        <taxon>Streptomycetaceae</taxon>
        <taxon>Streptodolium</taxon>
    </lineage>
</organism>
<reference evidence="4 5" key="1">
    <citation type="submission" date="2024-06" db="EMBL/GenBank/DDBJ databases">
        <title>The Natural Products Discovery Center: Release of the First 8490 Sequenced Strains for Exploring Actinobacteria Biosynthetic Diversity.</title>
        <authorList>
            <person name="Kalkreuter E."/>
            <person name="Kautsar S.A."/>
            <person name="Yang D."/>
            <person name="Bader C.D."/>
            <person name="Teijaro C.N."/>
            <person name="Fluegel L."/>
            <person name="Davis C.M."/>
            <person name="Simpson J.R."/>
            <person name="Lauterbach L."/>
            <person name="Steele A.D."/>
            <person name="Gui C."/>
            <person name="Meng S."/>
            <person name="Li G."/>
            <person name="Viehrig K."/>
            <person name="Ye F."/>
            <person name="Su P."/>
            <person name="Kiefer A.F."/>
            <person name="Nichols A."/>
            <person name="Cepeda A.J."/>
            <person name="Yan W."/>
            <person name="Fan B."/>
            <person name="Jiang Y."/>
            <person name="Adhikari A."/>
            <person name="Zheng C.-J."/>
            <person name="Schuster L."/>
            <person name="Cowan T.M."/>
            <person name="Smanski M.J."/>
            <person name="Chevrette M.G."/>
            <person name="De Carvalho L.P.S."/>
            <person name="Shen B."/>
        </authorList>
    </citation>
    <scope>NUCLEOTIDE SEQUENCE [LARGE SCALE GENOMIC DNA]</scope>
    <source>
        <strain evidence="4 5">NPDC048946</strain>
    </source>
</reference>
<proteinExistence type="inferred from homology"/>